<protein>
    <submittedName>
        <fullName evidence="2">Uncharacterized protein</fullName>
    </submittedName>
</protein>
<proteinExistence type="predicted"/>
<feature type="region of interest" description="Disordered" evidence="1">
    <location>
        <begin position="25"/>
        <end position="53"/>
    </location>
</feature>
<feature type="compositionally biased region" description="Basic and acidic residues" evidence="1">
    <location>
        <begin position="25"/>
        <end position="41"/>
    </location>
</feature>
<keyword evidence="3" id="KW-1185">Reference proteome</keyword>
<organism evidence="2 3">
    <name type="scientific">Polyplax serrata</name>
    <name type="common">Common mouse louse</name>
    <dbReference type="NCBI Taxonomy" id="468196"/>
    <lineage>
        <taxon>Eukaryota</taxon>
        <taxon>Metazoa</taxon>
        <taxon>Ecdysozoa</taxon>
        <taxon>Arthropoda</taxon>
        <taxon>Hexapoda</taxon>
        <taxon>Insecta</taxon>
        <taxon>Pterygota</taxon>
        <taxon>Neoptera</taxon>
        <taxon>Paraneoptera</taxon>
        <taxon>Psocodea</taxon>
        <taxon>Troctomorpha</taxon>
        <taxon>Phthiraptera</taxon>
        <taxon>Anoplura</taxon>
        <taxon>Polyplacidae</taxon>
        <taxon>Polyplax</taxon>
    </lineage>
</organism>
<sequence>MERSVKTLGFLENPKVEVKRRGLLFKEEEAGGGRDKEDDTGKMPSLDLANGRQKQRRMTNDILIIVNLEIPGCGLRRGYPPVCRIAGTNRDSNP</sequence>
<evidence type="ECO:0000313" key="2">
    <source>
        <dbReference type="EMBL" id="KAK6634264.1"/>
    </source>
</evidence>
<name>A0ABR1B420_POLSC</name>
<accession>A0ABR1B420</accession>
<evidence type="ECO:0000313" key="3">
    <source>
        <dbReference type="Proteomes" id="UP001359485"/>
    </source>
</evidence>
<evidence type="ECO:0000256" key="1">
    <source>
        <dbReference type="SAM" id="MobiDB-lite"/>
    </source>
</evidence>
<comment type="caution">
    <text evidence="2">The sequence shown here is derived from an EMBL/GenBank/DDBJ whole genome shotgun (WGS) entry which is preliminary data.</text>
</comment>
<reference evidence="2 3" key="1">
    <citation type="submission" date="2023-09" db="EMBL/GenBank/DDBJ databases">
        <title>Genomes of two closely related lineages of the louse Polyplax serrata with different host specificities.</title>
        <authorList>
            <person name="Martinu J."/>
            <person name="Tarabai H."/>
            <person name="Stefka J."/>
            <person name="Hypsa V."/>
        </authorList>
    </citation>
    <scope>NUCLEOTIDE SEQUENCE [LARGE SCALE GENOMIC DNA]</scope>
    <source>
        <strain evidence="2">98ZLc_SE</strain>
    </source>
</reference>
<dbReference type="Proteomes" id="UP001359485">
    <property type="component" value="Unassembled WGS sequence"/>
</dbReference>
<dbReference type="EMBL" id="JAWJWF010000004">
    <property type="protein sequence ID" value="KAK6634264.1"/>
    <property type="molecule type" value="Genomic_DNA"/>
</dbReference>
<gene>
    <name evidence="2" type="ORF">RUM44_004875</name>
</gene>